<dbReference type="EMBL" id="BPVZ01000866">
    <property type="protein sequence ID" value="GKV52795.1"/>
    <property type="molecule type" value="Genomic_DNA"/>
</dbReference>
<dbReference type="PROSITE" id="PS50181">
    <property type="entry name" value="FBOX"/>
    <property type="match status" value="1"/>
</dbReference>
<dbReference type="SUPFAM" id="SSF81383">
    <property type="entry name" value="F-box domain"/>
    <property type="match status" value="1"/>
</dbReference>
<keyword evidence="3" id="KW-1185">Reference proteome</keyword>
<dbReference type="Pfam" id="PF00646">
    <property type="entry name" value="F-box"/>
    <property type="match status" value="1"/>
</dbReference>
<evidence type="ECO:0000313" key="2">
    <source>
        <dbReference type="EMBL" id="GKV52795.1"/>
    </source>
</evidence>
<dbReference type="PANTHER" id="PTHR31672:SF13">
    <property type="entry name" value="F-BOX PROTEIN CPR30-LIKE"/>
    <property type="match status" value="1"/>
</dbReference>
<sequence>MADLPGDIIQEILHQLPVKSLMRFQCVHRSWQVLIKNPDFVSKHLSLAITDKTQHHVIVSAENRTRHSLSWLSYEEETGSYVCKLIEEGSTASYQSYLGVLDHCNGIICLAVDDDVVLLNPGIRQSRRLPETCIGSSDPDYFTCSVGFGYDPRSSDYKVVRIWKSNVDDHVRIEVYTMSSNSWREIFSFVEYFADYFVWGPERKRYLNGSCYWLGHEEYYSEDEPDSDEEENDSEIIVSFDMSNEVFQKISMPDDFQSPGFYISGLHILKGSLSLVQCPWSAFQEKLLKVWVRNESGVNGVWTQLTTVRLFPIARTPLLFWKDGDILVKCNNGTKDLVSYNVGTQHIDDIPIFAEVINLGVFRYIRYAETYVCSLVSVWGN</sequence>
<proteinExistence type="predicted"/>
<dbReference type="AlphaFoldDB" id="A0AAV5MSK1"/>
<organism evidence="2 3">
    <name type="scientific">Rubroshorea leprosula</name>
    <dbReference type="NCBI Taxonomy" id="152421"/>
    <lineage>
        <taxon>Eukaryota</taxon>
        <taxon>Viridiplantae</taxon>
        <taxon>Streptophyta</taxon>
        <taxon>Embryophyta</taxon>
        <taxon>Tracheophyta</taxon>
        <taxon>Spermatophyta</taxon>
        <taxon>Magnoliopsida</taxon>
        <taxon>eudicotyledons</taxon>
        <taxon>Gunneridae</taxon>
        <taxon>Pentapetalae</taxon>
        <taxon>rosids</taxon>
        <taxon>malvids</taxon>
        <taxon>Malvales</taxon>
        <taxon>Dipterocarpaceae</taxon>
        <taxon>Rubroshorea</taxon>
    </lineage>
</organism>
<reference evidence="2 3" key="1">
    <citation type="journal article" date="2021" name="Commun. Biol.">
        <title>The genome of Shorea leprosula (Dipterocarpaceae) highlights the ecological relevance of drought in aseasonal tropical rainforests.</title>
        <authorList>
            <person name="Ng K.K.S."/>
            <person name="Kobayashi M.J."/>
            <person name="Fawcett J.A."/>
            <person name="Hatakeyama M."/>
            <person name="Paape T."/>
            <person name="Ng C.H."/>
            <person name="Ang C.C."/>
            <person name="Tnah L.H."/>
            <person name="Lee C.T."/>
            <person name="Nishiyama T."/>
            <person name="Sese J."/>
            <person name="O'Brien M.J."/>
            <person name="Copetti D."/>
            <person name="Mohd Noor M.I."/>
            <person name="Ong R.C."/>
            <person name="Putra M."/>
            <person name="Sireger I.Z."/>
            <person name="Indrioko S."/>
            <person name="Kosugi Y."/>
            <person name="Izuno A."/>
            <person name="Isagi Y."/>
            <person name="Lee S.L."/>
            <person name="Shimizu K.K."/>
        </authorList>
    </citation>
    <scope>NUCLEOTIDE SEQUENCE [LARGE SCALE GENOMIC DNA]</scope>
    <source>
        <strain evidence="2">214</strain>
    </source>
</reference>
<dbReference type="Pfam" id="PF07734">
    <property type="entry name" value="FBA_1"/>
    <property type="match status" value="1"/>
</dbReference>
<evidence type="ECO:0000259" key="1">
    <source>
        <dbReference type="PROSITE" id="PS50181"/>
    </source>
</evidence>
<dbReference type="NCBIfam" id="TIGR01640">
    <property type="entry name" value="F_box_assoc_1"/>
    <property type="match status" value="1"/>
</dbReference>
<dbReference type="InterPro" id="IPR001810">
    <property type="entry name" value="F-box_dom"/>
</dbReference>
<dbReference type="InterPro" id="IPR050796">
    <property type="entry name" value="SCF_F-box_component"/>
</dbReference>
<dbReference type="PANTHER" id="PTHR31672">
    <property type="entry name" value="BNACNNG10540D PROTEIN"/>
    <property type="match status" value="1"/>
</dbReference>
<gene>
    <name evidence="2" type="ORF">SLEP1_g59358</name>
</gene>
<dbReference type="Proteomes" id="UP001054252">
    <property type="component" value="Unassembled WGS sequence"/>
</dbReference>
<dbReference type="InterPro" id="IPR006527">
    <property type="entry name" value="F-box-assoc_dom_typ1"/>
</dbReference>
<protein>
    <recommendedName>
        <fullName evidence="1">F-box domain-containing protein</fullName>
    </recommendedName>
</protein>
<evidence type="ECO:0000313" key="3">
    <source>
        <dbReference type="Proteomes" id="UP001054252"/>
    </source>
</evidence>
<feature type="domain" description="F-box" evidence="1">
    <location>
        <begin position="1"/>
        <end position="45"/>
    </location>
</feature>
<dbReference type="InterPro" id="IPR017451">
    <property type="entry name" value="F-box-assoc_interact_dom"/>
</dbReference>
<name>A0AAV5MSK1_9ROSI</name>
<dbReference type="InterPro" id="IPR036047">
    <property type="entry name" value="F-box-like_dom_sf"/>
</dbReference>
<dbReference type="Gene3D" id="1.20.1280.50">
    <property type="match status" value="1"/>
</dbReference>
<dbReference type="SMART" id="SM00256">
    <property type="entry name" value="FBOX"/>
    <property type="match status" value="1"/>
</dbReference>
<accession>A0AAV5MSK1</accession>
<comment type="caution">
    <text evidence="2">The sequence shown here is derived from an EMBL/GenBank/DDBJ whole genome shotgun (WGS) entry which is preliminary data.</text>
</comment>